<dbReference type="Proteomes" id="UP000628448">
    <property type="component" value="Unassembled WGS sequence"/>
</dbReference>
<protein>
    <submittedName>
        <fullName evidence="1">Uncharacterized protein</fullName>
    </submittedName>
</protein>
<organism evidence="1 2">
    <name type="scientific">Panacibacter microcysteis</name>
    <dbReference type="NCBI Taxonomy" id="2793269"/>
    <lineage>
        <taxon>Bacteria</taxon>
        <taxon>Pseudomonadati</taxon>
        <taxon>Bacteroidota</taxon>
        <taxon>Chitinophagia</taxon>
        <taxon>Chitinophagales</taxon>
        <taxon>Chitinophagaceae</taxon>
        <taxon>Panacibacter</taxon>
    </lineage>
</organism>
<keyword evidence="2" id="KW-1185">Reference proteome</keyword>
<sequence length="90" mass="9746">MKKTISGLCLAFLTVLFISTGCKKDAAGPDCTAMAKEVSDASMAYVNDDSPANCERLKNAYIDYLGSSCIPDAQKEQTQMLLDQMELLCP</sequence>
<gene>
    <name evidence="1" type="ORF">I5907_19090</name>
</gene>
<reference evidence="1" key="1">
    <citation type="submission" date="2020-11" db="EMBL/GenBank/DDBJ databases">
        <title>Bacterial whole genome sequence for Panacibacter sp. DH6.</title>
        <authorList>
            <person name="Le V."/>
            <person name="Ko S."/>
            <person name="Ahn C.-Y."/>
            <person name="Oh H.-M."/>
        </authorList>
    </citation>
    <scope>NUCLEOTIDE SEQUENCE</scope>
    <source>
        <strain evidence="1">DH6</strain>
    </source>
</reference>
<accession>A0A931MD20</accession>
<dbReference type="EMBL" id="JADWYR010000002">
    <property type="protein sequence ID" value="MBG9378352.1"/>
    <property type="molecule type" value="Genomic_DNA"/>
</dbReference>
<evidence type="ECO:0000313" key="1">
    <source>
        <dbReference type="EMBL" id="MBG9378352.1"/>
    </source>
</evidence>
<dbReference type="PROSITE" id="PS51257">
    <property type="entry name" value="PROKAR_LIPOPROTEIN"/>
    <property type="match status" value="1"/>
</dbReference>
<dbReference type="AlphaFoldDB" id="A0A931MD20"/>
<dbReference type="RefSeq" id="WP_196992389.1">
    <property type="nucleotide sequence ID" value="NZ_JADWYR010000002.1"/>
</dbReference>
<comment type="caution">
    <text evidence="1">The sequence shown here is derived from an EMBL/GenBank/DDBJ whole genome shotgun (WGS) entry which is preliminary data.</text>
</comment>
<proteinExistence type="predicted"/>
<evidence type="ECO:0000313" key="2">
    <source>
        <dbReference type="Proteomes" id="UP000628448"/>
    </source>
</evidence>
<name>A0A931MD20_9BACT</name>